<evidence type="ECO:0000256" key="3">
    <source>
        <dbReference type="ARBA" id="ARBA00022525"/>
    </source>
</evidence>
<dbReference type="InterPro" id="IPR001254">
    <property type="entry name" value="Trypsin_dom"/>
</dbReference>
<evidence type="ECO:0000313" key="11">
    <source>
        <dbReference type="Proteomes" id="UP000515152"/>
    </source>
</evidence>
<dbReference type="SUPFAM" id="SSF50494">
    <property type="entry name" value="Trypsin-like serine proteases"/>
    <property type="match status" value="1"/>
</dbReference>
<dbReference type="OrthoDB" id="10037376at2759"/>
<keyword evidence="4" id="KW-0721">Serine protease homolog</keyword>
<dbReference type="RefSeq" id="XP_031437486.1">
    <property type="nucleotide sequence ID" value="XM_031581626.2"/>
</dbReference>
<dbReference type="InterPro" id="IPR043504">
    <property type="entry name" value="Peptidase_S1_PA_chymotrypsin"/>
</dbReference>
<feature type="region of interest" description="Disordered" evidence="8">
    <location>
        <begin position="115"/>
        <end position="136"/>
    </location>
</feature>
<reference evidence="12" key="1">
    <citation type="submission" date="2025-08" db="UniProtKB">
        <authorList>
            <consortium name="RefSeq"/>
        </authorList>
    </citation>
    <scope>IDENTIFICATION</scope>
</reference>
<evidence type="ECO:0000256" key="2">
    <source>
        <dbReference type="ARBA" id="ARBA00007664"/>
    </source>
</evidence>
<evidence type="ECO:0000259" key="10">
    <source>
        <dbReference type="PROSITE" id="PS50240"/>
    </source>
</evidence>
<evidence type="ECO:0000256" key="6">
    <source>
        <dbReference type="ARBA" id="ARBA00023180"/>
    </source>
</evidence>
<feature type="signal peptide" evidence="9">
    <location>
        <begin position="1"/>
        <end position="25"/>
    </location>
</feature>
<dbReference type="GO" id="GO:0004252">
    <property type="term" value="F:serine-type endopeptidase activity"/>
    <property type="evidence" value="ECO:0007669"/>
    <property type="project" value="InterPro"/>
</dbReference>
<feature type="region of interest" description="Disordered" evidence="8">
    <location>
        <begin position="201"/>
        <end position="275"/>
    </location>
</feature>
<evidence type="ECO:0000256" key="1">
    <source>
        <dbReference type="ARBA" id="ARBA00004613"/>
    </source>
</evidence>
<dbReference type="InterPro" id="IPR009003">
    <property type="entry name" value="Peptidase_S1_PA"/>
</dbReference>
<sequence length="459" mass="51146">MATMMGSLLQVLLVYVTMLDLDVWAISRNHGNRGETHTWQRVVLPLVVERRTVPLSQPVFHATLAQNHPGIVCGIQCQQSLPMPDRAQLERLLAYETVYANGTRTLTKVRLQGANDEATPSNATAPRRALAGQVPPRRNRRQVFGTDGRFVISDRRFTTSFPFSASVKLSSGCSGILVAPRHVLTAAHCVHDGQDYLKESRGLRVGAMRSQSPRSRKGGRKRGGRGGGEGGGGYVDSLTHDRSEGAEGVKERRERKKGRGKRRREKARVRRGAAVTATDPDRMSFRWTRVKQIHTPRGWMKDIARELAADYDYALLELRRPLAATPMDLGLVPVIKETVPASRVHFTGFDHDQPGKAVYRFCSVTQESSDLLYQYCDARAGSSGAGVYVRLRVPSKQGPNGGKEKEKWTRKVIGVFSGHQWVDENGTQRDYNVAVRLTPAKLAQICHWIHSDPKRCQQP</sequence>
<protein>
    <recommendedName>
        <fullName evidence="7">Inactive serine protease 35</fullName>
    </recommendedName>
</protein>
<organism evidence="11 12">
    <name type="scientific">Clupea harengus</name>
    <name type="common">Atlantic herring</name>
    <dbReference type="NCBI Taxonomy" id="7950"/>
    <lineage>
        <taxon>Eukaryota</taxon>
        <taxon>Metazoa</taxon>
        <taxon>Chordata</taxon>
        <taxon>Craniata</taxon>
        <taxon>Vertebrata</taxon>
        <taxon>Euteleostomi</taxon>
        <taxon>Actinopterygii</taxon>
        <taxon>Neopterygii</taxon>
        <taxon>Teleostei</taxon>
        <taxon>Clupei</taxon>
        <taxon>Clupeiformes</taxon>
        <taxon>Clupeoidei</taxon>
        <taxon>Clupeidae</taxon>
        <taxon>Clupea</taxon>
    </lineage>
</organism>
<keyword evidence="12" id="KW-0378">Hydrolase</keyword>
<feature type="compositionally biased region" description="Basic and acidic residues" evidence="8">
    <location>
        <begin position="238"/>
        <end position="252"/>
    </location>
</feature>
<dbReference type="PANTHER" id="PTHR15462">
    <property type="entry name" value="SERINE PROTEASE"/>
    <property type="match status" value="1"/>
</dbReference>
<gene>
    <name evidence="12" type="primary">LOC105904184</name>
</gene>
<comment type="subcellular location">
    <subcellularLocation>
        <location evidence="1">Secreted</location>
    </subcellularLocation>
</comment>
<feature type="domain" description="Peptidase S1" evidence="10">
    <location>
        <begin position="143"/>
        <end position="454"/>
    </location>
</feature>
<feature type="compositionally biased region" description="Basic residues" evidence="8">
    <location>
        <begin position="214"/>
        <end position="224"/>
    </location>
</feature>
<name>A0A6P8GJ83_CLUHA</name>
<dbReference type="PANTHER" id="PTHR15462:SF17">
    <property type="entry name" value="INACTIVE SERINE PROTEASE 35"/>
    <property type="match status" value="1"/>
</dbReference>
<keyword evidence="12" id="KW-0645">Protease</keyword>
<dbReference type="PROSITE" id="PS00134">
    <property type="entry name" value="TRYPSIN_HIS"/>
    <property type="match status" value="1"/>
</dbReference>
<feature type="compositionally biased region" description="Gly residues" evidence="8">
    <location>
        <begin position="225"/>
        <end position="234"/>
    </location>
</feature>
<accession>A0A6P8GJ83</accession>
<dbReference type="GeneID" id="105904184"/>
<dbReference type="Pfam" id="PF00089">
    <property type="entry name" value="Trypsin"/>
    <property type="match status" value="1"/>
</dbReference>
<keyword evidence="11" id="KW-1185">Reference proteome</keyword>
<dbReference type="GO" id="GO:0005576">
    <property type="term" value="C:extracellular region"/>
    <property type="evidence" value="ECO:0007669"/>
    <property type="project" value="UniProtKB-SubCell"/>
</dbReference>
<evidence type="ECO:0000256" key="7">
    <source>
        <dbReference type="ARBA" id="ARBA00040309"/>
    </source>
</evidence>
<feature type="chain" id="PRO_5027664965" description="Inactive serine protease 35" evidence="9">
    <location>
        <begin position="26"/>
        <end position="459"/>
    </location>
</feature>
<dbReference type="InterPro" id="IPR018114">
    <property type="entry name" value="TRYPSIN_HIS"/>
</dbReference>
<dbReference type="AlphaFoldDB" id="A0A6P8GJ83"/>
<dbReference type="GO" id="GO:0006508">
    <property type="term" value="P:proteolysis"/>
    <property type="evidence" value="ECO:0007669"/>
    <property type="project" value="UniProtKB-KW"/>
</dbReference>
<evidence type="ECO:0000256" key="8">
    <source>
        <dbReference type="SAM" id="MobiDB-lite"/>
    </source>
</evidence>
<keyword evidence="3" id="KW-0964">Secreted</keyword>
<feature type="compositionally biased region" description="Basic residues" evidence="8">
    <location>
        <begin position="253"/>
        <end position="271"/>
    </location>
</feature>
<dbReference type="Proteomes" id="UP000515152">
    <property type="component" value="Chromosome 15"/>
</dbReference>
<evidence type="ECO:0000256" key="9">
    <source>
        <dbReference type="SAM" id="SignalP"/>
    </source>
</evidence>
<keyword evidence="5 9" id="KW-0732">Signal</keyword>
<dbReference type="InterPro" id="IPR050966">
    <property type="entry name" value="Glutamyl_endopeptidase"/>
</dbReference>
<dbReference type="Gene3D" id="2.40.10.10">
    <property type="entry name" value="Trypsin-like serine proteases"/>
    <property type="match status" value="3"/>
</dbReference>
<dbReference type="KEGG" id="char:105904184"/>
<keyword evidence="6" id="KW-0325">Glycoprotein</keyword>
<dbReference type="PROSITE" id="PS50240">
    <property type="entry name" value="TRYPSIN_DOM"/>
    <property type="match status" value="1"/>
</dbReference>
<proteinExistence type="inferred from homology"/>
<evidence type="ECO:0000256" key="5">
    <source>
        <dbReference type="ARBA" id="ARBA00022729"/>
    </source>
</evidence>
<evidence type="ECO:0000313" key="12">
    <source>
        <dbReference type="RefSeq" id="XP_031437486.1"/>
    </source>
</evidence>
<evidence type="ECO:0000256" key="4">
    <source>
        <dbReference type="ARBA" id="ARBA00022542"/>
    </source>
</evidence>
<comment type="similarity">
    <text evidence="2">Belongs to the peptidase S1 family.</text>
</comment>